<dbReference type="PANTHER" id="PTHR42932">
    <property type="entry name" value="GENERAL STRESS PROTEIN 20U"/>
    <property type="match status" value="1"/>
</dbReference>
<dbReference type="SUPFAM" id="SSF47240">
    <property type="entry name" value="Ferritin-like"/>
    <property type="match status" value="1"/>
</dbReference>
<sequence>MPLATPTDLTTDATRDLSGAMNVVLADVFALYLKTKNFHWHMSGSHFCDYHLLLNEQAEQLFAMSDPIA</sequence>
<organism evidence="3 4">
    <name type="scientific">Granulosicoccus antarcticus IMCC3135</name>
    <dbReference type="NCBI Taxonomy" id="1192854"/>
    <lineage>
        <taxon>Bacteria</taxon>
        <taxon>Pseudomonadati</taxon>
        <taxon>Pseudomonadota</taxon>
        <taxon>Gammaproteobacteria</taxon>
        <taxon>Chromatiales</taxon>
        <taxon>Granulosicoccaceae</taxon>
        <taxon>Granulosicoccus</taxon>
    </lineage>
</organism>
<dbReference type="EMBL" id="CP018632">
    <property type="protein sequence ID" value="ASJ72259.1"/>
    <property type="molecule type" value="Genomic_DNA"/>
</dbReference>
<dbReference type="InterPro" id="IPR012347">
    <property type="entry name" value="Ferritin-like"/>
</dbReference>
<gene>
    <name evidence="3" type="ORF">IMCC3135_10835</name>
</gene>
<feature type="domain" description="Ferritin/DPS" evidence="2">
    <location>
        <begin position="20"/>
        <end position="65"/>
    </location>
</feature>
<dbReference type="GO" id="GO:0008199">
    <property type="term" value="F:ferric iron binding"/>
    <property type="evidence" value="ECO:0007669"/>
    <property type="project" value="InterPro"/>
</dbReference>
<dbReference type="Pfam" id="PF00210">
    <property type="entry name" value="Ferritin"/>
    <property type="match status" value="1"/>
</dbReference>
<dbReference type="AlphaFoldDB" id="A0A2Z2NM53"/>
<dbReference type="KEGG" id="gai:IMCC3135_10835"/>
<dbReference type="Gene3D" id="1.20.1260.10">
    <property type="match status" value="1"/>
</dbReference>
<keyword evidence="4" id="KW-1185">Reference proteome</keyword>
<evidence type="ECO:0000313" key="4">
    <source>
        <dbReference type="Proteomes" id="UP000250079"/>
    </source>
</evidence>
<dbReference type="InterPro" id="IPR008331">
    <property type="entry name" value="Ferritin_DPS_dom"/>
</dbReference>
<dbReference type="PANTHER" id="PTHR42932:SF3">
    <property type="entry name" value="DNA PROTECTION DURING STARVATION PROTEIN"/>
    <property type="match status" value="1"/>
</dbReference>
<dbReference type="Proteomes" id="UP000250079">
    <property type="component" value="Chromosome"/>
</dbReference>
<accession>A0A2Z2NM53</accession>
<protein>
    <recommendedName>
        <fullName evidence="2">Ferritin/DPS domain-containing protein</fullName>
    </recommendedName>
</protein>
<evidence type="ECO:0000313" key="3">
    <source>
        <dbReference type="EMBL" id="ASJ72259.1"/>
    </source>
</evidence>
<dbReference type="InterPro" id="IPR009078">
    <property type="entry name" value="Ferritin-like_SF"/>
</dbReference>
<evidence type="ECO:0000256" key="1">
    <source>
        <dbReference type="ARBA" id="ARBA00009497"/>
    </source>
</evidence>
<name>A0A2Z2NM53_9GAMM</name>
<proteinExistence type="inferred from homology"/>
<dbReference type="InterPro" id="IPR002177">
    <property type="entry name" value="DPS_DNA-bd"/>
</dbReference>
<comment type="similarity">
    <text evidence="1">Belongs to the Dps family.</text>
</comment>
<evidence type="ECO:0000259" key="2">
    <source>
        <dbReference type="Pfam" id="PF00210"/>
    </source>
</evidence>
<reference evidence="3 4" key="1">
    <citation type="submission" date="2016-12" db="EMBL/GenBank/DDBJ databases">
        <authorList>
            <person name="Song W.-J."/>
            <person name="Kurnit D.M."/>
        </authorList>
    </citation>
    <scope>NUCLEOTIDE SEQUENCE [LARGE SCALE GENOMIC DNA]</scope>
    <source>
        <strain evidence="3 4">IMCC3135</strain>
    </source>
</reference>